<gene>
    <name evidence="1" type="ordered locus">APE_0238</name>
</gene>
<keyword evidence="2" id="KW-1185">Reference proteome</keyword>
<dbReference type="PIR" id="E72781">
    <property type="entry name" value="E72781"/>
</dbReference>
<organism evidence="1 2">
    <name type="scientific">Aeropyrum pernix (strain ATCC 700893 / DSM 11879 / JCM 9820 / NBRC 100138 / K1)</name>
    <dbReference type="NCBI Taxonomy" id="272557"/>
    <lineage>
        <taxon>Archaea</taxon>
        <taxon>Thermoproteota</taxon>
        <taxon>Thermoprotei</taxon>
        <taxon>Desulfurococcales</taxon>
        <taxon>Desulfurococcaceae</taxon>
        <taxon>Aeropyrum</taxon>
    </lineage>
</organism>
<evidence type="ECO:0000313" key="1">
    <source>
        <dbReference type="EMBL" id="BAA79151.1"/>
    </source>
</evidence>
<accession>Q9YFL0</accession>
<protein>
    <submittedName>
        <fullName evidence="1">Uncharacterized protein</fullName>
    </submittedName>
</protein>
<name>Q9YFL0_AERPE</name>
<dbReference type="KEGG" id="ape:APE_0238"/>
<dbReference type="EnsemblBacteria" id="BAA79151">
    <property type="protein sequence ID" value="BAA79151"/>
    <property type="gene ID" value="APE_0238"/>
</dbReference>
<sequence length="141" mass="16423">MSQLVKKYEAEEEVIQRVRRKILEEFEKMKVVIEDAEISVYTALVDDDVVRLVLIALDEAKQPLSWRDLKKIFSGIVGEDRLRKILSSLKARNIIAELTHTRYSLPQYVPVEEIPKIKNPGIIPVIERIHGKRLQSYEEVQ</sequence>
<reference evidence="1 2" key="1">
    <citation type="journal article" date="1999" name="DNA Res.">
        <title>Complete genome sequence of an aerobic hyper-thermophilic crenarchaeon, Aeropyrum pernix K1.</title>
        <authorList>
            <person name="Kawarabayasi Y."/>
            <person name="Hino Y."/>
            <person name="Horikawa H."/>
            <person name="Yamazaki S."/>
            <person name="Haikawa Y."/>
            <person name="Jin-no K."/>
            <person name="Takahashi M."/>
            <person name="Sekine M."/>
            <person name="Baba S."/>
            <person name="Ankai A."/>
            <person name="Kosugi H."/>
            <person name="Hosoyama A."/>
            <person name="Fukui S."/>
            <person name="Nagai Y."/>
            <person name="Nishijima K."/>
            <person name="Nakazawa H."/>
            <person name="Takamiya M."/>
            <person name="Masuda S."/>
            <person name="Funahashi T."/>
            <person name="Tanaka T."/>
            <person name="Kudoh Y."/>
            <person name="Yamazaki J."/>
            <person name="Kushida N."/>
            <person name="Oguchi A."/>
            <person name="Aoki K."/>
            <person name="Kubota K."/>
            <person name="Nakamura Y."/>
            <person name="Nomura N."/>
            <person name="Sako Y."/>
            <person name="Kikuchi H."/>
        </authorList>
    </citation>
    <scope>NUCLEOTIDE SEQUENCE [LARGE SCALE GENOMIC DNA]</scope>
    <source>
        <strain evidence="2">ATCC 700893 / DSM 11879 / JCM 9820 / NBRC 100138 / K1</strain>
    </source>
</reference>
<dbReference type="Proteomes" id="UP000002518">
    <property type="component" value="Chromosome"/>
</dbReference>
<evidence type="ECO:0000313" key="2">
    <source>
        <dbReference type="Proteomes" id="UP000002518"/>
    </source>
</evidence>
<dbReference type="AlphaFoldDB" id="Q9YFL0"/>
<dbReference type="RefSeq" id="WP_010865592.1">
    <property type="nucleotide sequence ID" value="NC_000854.2"/>
</dbReference>
<dbReference type="GeneID" id="1445754"/>
<dbReference type="eggNOG" id="arCOG03878">
    <property type="taxonomic scope" value="Archaea"/>
</dbReference>
<proteinExistence type="predicted"/>
<dbReference type="STRING" id="272557.APE_0238"/>
<dbReference type="EMBL" id="BA000002">
    <property type="protein sequence ID" value="BAA79151.1"/>
    <property type="molecule type" value="Genomic_DNA"/>
</dbReference>